<dbReference type="PANTHER" id="PTHR30429">
    <property type="entry name" value="D-METHIONINE-BINDING LIPOPROTEIN METQ"/>
    <property type="match status" value="1"/>
</dbReference>
<feature type="signal peptide" evidence="9">
    <location>
        <begin position="1"/>
        <end position="21"/>
    </location>
</feature>
<protein>
    <recommendedName>
        <fullName evidence="6">Lipoprotein</fullName>
    </recommendedName>
</protein>
<feature type="chain" id="PRO_5039501127" description="Lipoprotein" evidence="9">
    <location>
        <begin position="22"/>
        <end position="298"/>
    </location>
</feature>
<dbReference type="AlphaFoldDB" id="A0A345BYY8"/>
<dbReference type="GO" id="GO:0016020">
    <property type="term" value="C:membrane"/>
    <property type="evidence" value="ECO:0007669"/>
    <property type="project" value="UniProtKB-SubCell"/>
</dbReference>
<dbReference type="Proteomes" id="UP000252100">
    <property type="component" value="Chromosome"/>
</dbReference>
<feature type="region of interest" description="Disordered" evidence="8">
    <location>
        <begin position="25"/>
        <end position="56"/>
    </location>
</feature>
<dbReference type="OrthoDB" id="9812878at2"/>
<evidence type="ECO:0000313" key="10">
    <source>
        <dbReference type="EMBL" id="AXF56169.1"/>
    </source>
</evidence>
<organism evidence="10 11">
    <name type="scientific">Salicibibacter kimchii</name>
    <dbReference type="NCBI Taxonomy" id="2099786"/>
    <lineage>
        <taxon>Bacteria</taxon>
        <taxon>Bacillati</taxon>
        <taxon>Bacillota</taxon>
        <taxon>Bacilli</taxon>
        <taxon>Bacillales</taxon>
        <taxon>Bacillaceae</taxon>
        <taxon>Salicibibacter</taxon>
    </lineage>
</organism>
<dbReference type="PROSITE" id="PS51257">
    <property type="entry name" value="PROKAR_LIPOPROTEIN"/>
    <property type="match status" value="1"/>
</dbReference>
<dbReference type="EMBL" id="CP031092">
    <property type="protein sequence ID" value="AXF56169.1"/>
    <property type="molecule type" value="Genomic_DNA"/>
</dbReference>
<dbReference type="InterPro" id="IPR004872">
    <property type="entry name" value="Lipoprotein_NlpA"/>
</dbReference>
<comment type="similarity">
    <text evidence="6">Belongs to the nlpA lipoprotein family.</text>
</comment>
<reference evidence="10 11" key="1">
    <citation type="journal article" date="2018" name="J. Microbiol.">
        <title>Salicibibacter kimchii gen. nov., sp. nov., a moderately halophilic and alkalitolerant bacterium in the family Bacillaceae, isolated from kimchi.</title>
        <authorList>
            <person name="Jang J.Y."/>
            <person name="Oh Y.J."/>
            <person name="Lim S.K."/>
            <person name="Park H.K."/>
            <person name="Lee C."/>
            <person name="Kim J.Y."/>
            <person name="Lee M.A."/>
            <person name="Choi H.J."/>
        </authorList>
    </citation>
    <scope>NUCLEOTIDE SEQUENCE [LARGE SCALE GENOMIC DNA]</scope>
    <source>
        <strain evidence="10 11">NKC1-1</strain>
    </source>
</reference>
<gene>
    <name evidence="10" type="ORF">DT065_09150</name>
</gene>
<evidence type="ECO:0000313" key="11">
    <source>
        <dbReference type="Proteomes" id="UP000252100"/>
    </source>
</evidence>
<evidence type="ECO:0000256" key="9">
    <source>
        <dbReference type="SAM" id="SignalP"/>
    </source>
</evidence>
<evidence type="ECO:0000256" key="2">
    <source>
        <dbReference type="ARBA" id="ARBA00022729"/>
    </source>
</evidence>
<dbReference type="Gene3D" id="3.40.190.10">
    <property type="entry name" value="Periplasmic binding protein-like II"/>
    <property type="match status" value="2"/>
</dbReference>
<evidence type="ECO:0000256" key="8">
    <source>
        <dbReference type="SAM" id="MobiDB-lite"/>
    </source>
</evidence>
<keyword evidence="4" id="KW-0564">Palmitate</keyword>
<keyword evidence="2 9" id="KW-0732">Signal</keyword>
<dbReference type="PANTHER" id="PTHR30429:SF0">
    <property type="entry name" value="METHIONINE-BINDING LIPOPROTEIN METQ"/>
    <property type="match status" value="1"/>
</dbReference>
<evidence type="ECO:0000256" key="4">
    <source>
        <dbReference type="ARBA" id="ARBA00023139"/>
    </source>
</evidence>
<name>A0A345BYY8_9BACI</name>
<dbReference type="RefSeq" id="WP_114372713.1">
    <property type="nucleotide sequence ID" value="NZ_CP031092.1"/>
</dbReference>
<dbReference type="PIRSF" id="PIRSF002854">
    <property type="entry name" value="MetQ"/>
    <property type="match status" value="1"/>
</dbReference>
<keyword evidence="11" id="KW-1185">Reference proteome</keyword>
<sequence length="298" mass="32703">MSKFYKLIAVGTLTTLLVACGADEEAADETQTDENGDAAEEGEDTEAAEDEEPSELVVGATNVPHAEILEFAEDLLAEEGIELEIETFNDYALPNQALDNEDLDANFFQHRPFLADQLEEFEEYDIVEAGGVHIEPIGVYSQEYGSLEELPEGATILMSDSVADHGRVLTMFEEAGLIELGDVDGVEATMDDIEENPNDYEFEPQYEAALLPQAYENNEGDAVLINSNYAIDYDLSPLEDSIASESADADNPYVNVIAVNSEDEEDEDIATLMDVLQSDEVQEFIEEEYAGAVVPVEE</sequence>
<keyword evidence="3" id="KW-0472">Membrane</keyword>
<feature type="lipid moiety-binding region" description="S-diacylglycerol cysteine" evidence="7">
    <location>
        <position position="20"/>
    </location>
</feature>
<accession>A0A345BYY8</accession>
<dbReference type="SUPFAM" id="SSF53850">
    <property type="entry name" value="Periplasmic binding protein-like II"/>
    <property type="match status" value="1"/>
</dbReference>
<comment type="subcellular location">
    <subcellularLocation>
        <location evidence="1">Membrane</location>
        <topology evidence="1">Lipid-anchor</topology>
    </subcellularLocation>
</comment>
<evidence type="ECO:0000256" key="1">
    <source>
        <dbReference type="ARBA" id="ARBA00004635"/>
    </source>
</evidence>
<evidence type="ECO:0000256" key="6">
    <source>
        <dbReference type="PIRNR" id="PIRNR002854"/>
    </source>
</evidence>
<dbReference type="KEGG" id="rue:DT065_09150"/>
<evidence type="ECO:0000256" key="5">
    <source>
        <dbReference type="ARBA" id="ARBA00023288"/>
    </source>
</evidence>
<proteinExistence type="inferred from homology"/>
<feature type="compositionally biased region" description="Acidic residues" evidence="8">
    <location>
        <begin position="25"/>
        <end position="54"/>
    </location>
</feature>
<evidence type="ECO:0000256" key="3">
    <source>
        <dbReference type="ARBA" id="ARBA00023136"/>
    </source>
</evidence>
<dbReference type="Pfam" id="PF03180">
    <property type="entry name" value="Lipoprotein_9"/>
    <property type="match status" value="1"/>
</dbReference>
<evidence type="ECO:0000256" key="7">
    <source>
        <dbReference type="PIRSR" id="PIRSR002854-1"/>
    </source>
</evidence>
<keyword evidence="5 6" id="KW-0449">Lipoprotein</keyword>